<keyword evidence="2" id="KW-1185">Reference proteome</keyword>
<evidence type="ECO:0000313" key="2">
    <source>
        <dbReference type="Proteomes" id="UP000593765"/>
    </source>
</evidence>
<dbReference type="KEGG" id="hbs:IPV69_24740"/>
<protein>
    <submittedName>
        <fullName evidence="1">DUF1788 domain-containing protein</fullName>
    </submittedName>
</protein>
<reference evidence="1 2" key="1">
    <citation type="submission" date="2020-10" db="EMBL/GenBank/DDBJ databases">
        <title>Wide distribution of Phycisphaera-like planctomycetes from WD2101 soil group in peatlands and genome analysis of the first cultivated representative.</title>
        <authorList>
            <person name="Dedysh S.N."/>
            <person name="Beletsky A.V."/>
            <person name="Ivanova A."/>
            <person name="Kulichevskaya I.S."/>
            <person name="Suzina N.E."/>
            <person name="Philippov D.A."/>
            <person name="Rakitin A.L."/>
            <person name="Mardanov A.V."/>
            <person name="Ravin N.V."/>
        </authorList>
    </citation>
    <scope>NUCLEOTIDE SEQUENCE [LARGE SCALE GENOMIC DNA]</scope>
    <source>
        <strain evidence="1 2">M1803</strain>
    </source>
</reference>
<evidence type="ECO:0000313" key="1">
    <source>
        <dbReference type="EMBL" id="QOV89371.1"/>
    </source>
</evidence>
<dbReference type="Proteomes" id="UP000593765">
    <property type="component" value="Chromosome"/>
</dbReference>
<accession>A0A7M2WX23</accession>
<dbReference type="RefSeq" id="WP_206292406.1">
    <property type="nucleotide sequence ID" value="NZ_CP063458.1"/>
</dbReference>
<dbReference type="AlphaFoldDB" id="A0A7M2WX23"/>
<name>A0A7M2WX23_9BACT</name>
<organism evidence="1 2">
    <name type="scientific">Humisphaera borealis</name>
    <dbReference type="NCBI Taxonomy" id="2807512"/>
    <lineage>
        <taxon>Bacteria</taxon>
        <taxon>Pseudomonadati</taxon>
        <taxon>Planctomycetota</taxon>
        <taxon>Phycisphaerae</taxon>
        <taxon>Tepidisphaerales</taxon>
        <taxon>Tepidisphaeraceae</taxon>
        <taxon>Humisphaera</taxon>
    </lineage>
</organism>
<proteinExistence type="predicted"/>
<gene>
    <name evidence="1" type="ORF">IPV69_24740</name>
</gene>
<sequence>MGRIEDLASRYQSHISAPWQRNLAGAQRTIFVVHDKADERKLRAKLELFELHTRQAGCGWKLFDFTCTFARWMAAMDPGYRQAYFEVPSDLASKLQPENNEFAHYAAAELRKVLTADDVTADTVVAVHGVASLFGFTKASLVLEEVKHDIRGRLVLFFPGEFDNNNYRLLDARDGWSYLAVPITLHSGALEQ</sequence>
<dbReference type="EMBL" id="CP063458">
    <property type="protein sequence ID" value="QOV89371.1"/>
    <property type="molecule type" value="Genomic_DNA"/>
</dbReference>